<evidence type="ECO:0000313" key="5">
    <source>
        <dbReference type="Proteomes" id="UP000195607"/>
    </source>
</evidence>
<evidence type="ECO:0000259" key="3">
    <source>
        <dbReference type="Pfam" id="PF04895"/>
    </source>
</evidence>
<dbReference type="InterPro" id="IPR006978">
    <property type="entry name" value="Nre_N"/>
</dbReference>
<feature type="domain" description="Archaeal Nre N-terminal" evidence="2">
    <location>
        <begin position="18"/>
        <end position="282"/>
    </location>
</feature>
<dbReference type="Pfam" id="PF04894">
    <property type="entry name" value="Nre_N"/>
    <property type="match status" value="1"/>
</dbReference>
<accession>A0A1N5SLH6</accession>
<comment type="similarity">
    <text evidence="1">Belongs to the Nre family.</text>
</comment>
<dbReference type="EMBL" id="LT671858">
    <property type="protein sequence ID" value="SIM36973.1"/>
    <property type="molecule type" value="Genomic_DNA"/>
</dbReference>
<dbReference type="InterPro" id="IPR006979">
    <property type="entry name" value="Nre_C"/>
</dbReference>
<comment type="caution">
    <text evidence="1">Lacks conserved residue(s) required for the propagation of feature annotation.</text>
</comment>
<name>A0A1N5SLH6_9ARCH</name>
<comment type="function">
    <text evidence="1">Involved in DNA damage repair.</text>
</comment>
<evidence type="ECO:0000313" key="4">
    <source>
        <dbReference type="EMBL" id="SIM36973.1"/>
    </source>
</evidence>
<organism evidence="4 5">
    <name type="scientific">Cuniculiplasma divulgatum</name>
    <dbReference type="NCBI Taxonomy" id="1673428"/>
    <lineage>
        <taxon>Archaea</taxon>
        <taxon>Methanobacteriati</taxon>
        <taxon>Thermoplasmatota</taxon>
        <taxon>Thermoplasmata</taxon>
        <taxon>Thermoplasmatales</taxon>
        <taxon>Cuniculiplasmataceae</taxon>
        <taxon>Cuniculiplasma</taxon>
    </lineage>
</organism>
<dbReference type="Proteomes" id="UP000195607">
    <property type="component" value="Chromosome I"/>
</dbReference>
<evidence type="ECO:0000259" key="2">
    <source>
        <dbReference type="Pfam" id="PF04894"/>
    </source>
</evidence>
<feature type="domain" description="Archaeal Nre C-terminal" evidence="3">
    <location>
        <begin position="292"/>
        <end position="398"/>
    </location>
</feature>
<dbReference type="InterPro" id="IPR033167">
    <property type="entry name" value="Nre"/>
</dbReference>
<dbReference type="AlphaFoldDB" id="A0A1N5SLH6"/>
<dbReference type="PANTHER" id="PTHR38136:SF2">
    <property type="entry name" value="DNA REPAIR PROTEIN"/>
    <property type="match status" value="1"/>
</dbReference>
<keyword evidence="1" id="KW-0227">DNA damage</keyword>
<proteinExistence type="inferred from homology"/>
<gene>
    <name evidence="4" type="ORF">CSP5_0277</name>
</gene>
<sequence>MYNIVFPYCSSCKAKKNLCGLGYCPIIKNLKSSGLELKIVSGDAEADTPPGIFVGSYGYPEVLAGPTALFNPDVFDYGKERFGMKLEEVISMNSNVYRTASKMSIRRPDEKFHEYILESASSIKPFEIAFKTEHFSMHGPDTGDFFDTPVGSTAMVSNLRVTGNPKIPRMVDYIHGDNDLKSSEGLFKLFQEGFQPEYLQNILAGGLIGIDHQRKMVPTRWAITATDDILFKELKKDIIHSPWISDIMQFNMNYVGNSFQVVLFPGPFSFEMLEQWNRGSLWGQGSVSIDYEGIKGRTNYASNITGAYYAARLSVARYLRSIGKQASVIVVRTIGSEYHSPLGVWVIRSSVREALKNRPVRFSSNDEFLKESKLGIENAKDLSWIIRNQKRQKRLVDF</sequence>
<dbReference type="GO" id="GO:0006281">
    <property type="term" value="P:DNA repair"/>
    <property type="evidence" value="ECO:0007669"/>
    <property type="project" value="UniProtKB-UniRule"/>
</dbReference>
<reference evidence="4 5" key="1">
    <citation type="submission" date="2016-04" db="EMBL/GenBank/DDBJ databases">
        <authorList>
            <person name="Evans L.H."/>
            <person name="Alamgir A."/>
            <person name="Owens N."/>
            <person name="Weber N.D."/>
            <person name="Virtaneva K."/>
            <person name="Barbian K."/>
            <person name="Babar A."/>
            <person name="Rosenke K."/>
        </authorList>
    </citation>
    <scope>NUCLEOTIDE SEQUENCE [LARGE SCALE GENOMIC DNA]</scope>
    <source>
        <strain evidence="5">S5(T) (JCM 30642 \VKM B-2941)</strain>
    </source>
</reference>
<dbReference type="HAMAP" id="MF_02096">
    <property type="entry name" value="Nre"/>
    <property type="match status" value="1"/>
</dbReference>
<keyword evidence="1" id="KW-0234">DNA repair</keyword>
<protein>
    <recommendedName>
        <fullName evidence="1">DNA repair protein</fullName>
    </recommendedName>
</protein>
<dbReference type="PANTHER" id="PTHR38136">
    <property type="entry name" value="DNA REPAIR PROTEIN"/>
    <property type="match status" value="1"/>
</dbReference>
<dbReference type="Pfam" id="PF04895">
    <property type="entry name" value="Nre_C"/>
    <property type="match status" value="1"/>
</dbReference>
<evidence type="ECO:0000256" key="1">
    <source>
        <dbReference type="HAMAP-Rule" id="MF_02096"/>
    </source>
</evidence>